<dbReference type="InterPro" id="IPR005828">
    <property type="entry name" value="MFS_sugar_transport-like"/>
</dbReference>
<dbReference type="PANTHER" id="PTHR23511">
    <property type="entry name" value="SYNAPTIC VESICLE GLYCOPROTEIN 2"/>
    <property type="match status" value="1"/>
</dbReference>
<name>A0A3G8M725_9HYPH</name>
<feature type="transmembrane region" description="Helical" evidence="7">
    <location>
        <begin position="318"/>
        <end position="339"/>
    </location>
</feature>
<dbReference type="InterPro" id="IPR020846">
    <property type="entry name" value="MFS_dom"/>
</dbReference>
<evidence type="ECO:0000256" key="4">
    <source>
        <dbReference type="ARBA" id="ARBA00022692"/>
    </source>
</evidence>
<feature type="transmembrane region" description="Helical" evidence="7">
    <location>
        <begin position="93"/>
        <end position="111"/>
    </location>
</feature>
<accession>A0A3G8M725</accession>
<sequence>MTASPAHAASIFSALDEAPMTWRHYAYWLAASGGAFLDGFSVSGLGVALPLLKRDFPISPLFVGLIGSALVLGAVAGSALGGIGADKFGRKRVFIADMAIIALACFIGALAPNARFILLSQFLLGVGVGIDFPTSGAYVSELMPRATRNRMTVATIALQSVGMAAAALTGLALLRLRPSTEDWRLLFGASGVIALLFLSARLWAPESVRWLVTKGRIGEATALLKTLSIEFGEKPENLGAEAVAMAASKQVSAPSARDVGYSALFSEAFRARTMLVSLPWMLMDVATYGVGLFTPVILGAMHLGAADAGSIAADFADAEGSAIVDAFLIIGFVASLWAVPRFGRITMQVAGFSGMGLGMLLLLFAAMSDNGANAHLAFVIGGFMLFNFAMNAGPNATTFTLAPTLFPTTIRASASGFAAASAKVGATFGTFVVPQLQAGWGLTGVVALMVVVSVAGLVTTAGLAHAVNEEGALEE</sequence>
<keyword evidence="3" id="KW-0813">Transport</keyword>
<dbReference type="RefSeq" id="WP_124739341.1">
    <property type="nucleotide sequence ID" value="NZ_CP034086.1"/>
</dbReference>
<dbReference type="PROSITE" id="PS00216">
    <property type="entry name" value="SUGAR_TRANSPORT_1"/>
    <property type="match status" value="1"/>
</dbReference>
<feature type="transmembrane region" description="Helical" evidence="7">
    <location>
        <begin position="345"/>
        <end position="365"/>
    </location>
</feature>
<dbReference type="PROSITE" id="PS50850">
    <property type="entry name" value="MFS"/>
    <property type="match status" value="1"/>
</dbReference>
<organism evidence="9 10">
    <name type="scientific">Methylocystis rosea</name>
    <dbReference type="NCBI Taxonomy" id="173366"/>
    <lineage>
        <taxon>Bacteria</taxon>
        <taxon>Pseudomonadati</taxon>
        <taxon>Pseudomonadota</taxon>
        <taxon>Alphaproteobacteria</taxon>
        <taxon>Hyphomicrobiales</taxon>
        <taxon>Methylocystaceae</taxon>
        <taxon>Methylocystis</taxon>
    </lineage>
</organism>
<feature type="transmembrane region" description="Helical" evidence="7">
    <location>
        <begin position="285"/>
        <end position="306"/>
    </location>
</feature>
<feature type="transmembrane region" description="Helical" evidence="7">
    <location>
        <begin position="185"/>
        <end position="204"/>
    </location>
</feature>
<keyword evidence="4 7" id="KW-0812">Transmembrane</keyword>
<dbReference type="PANTHER" id="PTHR23511:SF34">
    <property type="entry name" value="SYNAPTIC VESICLE GLYCOPROTEIN 2"/>
    <property type="match status" value="1"/>
</dbReference>
<dbReference type="KEGG" id="mros:EHO51_13640"/>
<comment type="subcellular location">
    <subcellularLocation>
        <location evidence="1">Membrane</location>
        <topology evidence="1">Multi-pass membrane protein</topology>
    </subcellularLocation>
</comment>
<reference evidence="9 10" key="1">
    <citation type="submission" date="2018-11" db="EMBL/GenBank/DDBJ databases">
        <title>Genome squencing of methanotrophic bacteria isolated from alkaline groundwater in Korea.</title>
        <authorList>
            <person name="Nguyen L.N."/>
        </authorList>
    </citation>
    <scope>NUCLEOTIDE SEQUENCE [LARGE SCALE GENOMIC DNA]</scope>
    <source>
        <strain evidence="9 10">GW6</strain>
    </source>
</reference>
<dbReference type="Gene3D" id="1.20.1250.20">
    <property type="entry name" value="MFS general substrate transporter like domains"/>
    <property type="match status" value="2"/>
</dbReference>
<gene>
    <name evidence="9" type="ORF">EHO51_13640</name>
</gene>
<feature type="transmembrane region" description="Helical" evidence="7">
    <location>
        <begin position="25"/>
        <end position="49"/>
    </location>
</feature>
<dbReference type="InterPro" id="IPR036259">
    <property type="entry name" value="MFS_trans_sf"/>
</dbReference>
<evidence type="ECO:0000256" key="2">
    <source>
        <dbReference type="ARBA" id="ARBA00010992"/>
    </source>
</evidence>
<dbReference type="SUPFAM" id="SSF103473">
    <property type="entry name" value="MFS general substrate transporter"/>
    <property type="match status" value="1"/>
</dbReference>
<keyword evidence="5 7" id="KW-1133">Transmembrane helix</keyword>
<dbReference type="EMBL" id="CP034086">
    <property type="protein sequence ID" value="AZG77686.1"/>
    <property type="molecule type" value="Genomic_DNA"/>
</dbReference>
<dbReference type="InterPro" id="IPR005829">
    <property type="entry name" value="Sugar_transporter_CS"/>
</dbReference>
<evidence type="ECO:0000256" key="5">
    <source>
        <dbReference type="ARBA" id="ARBA00022989"/>
    </source>
</evidence>
<dbReference type="GO" id="GO:0022857">
    <property type="term" value="F:transmembrane transporter activity"/>
    <property type="evidence" value="ECO:0007669"/>
    <property type="project" value="InterPro"/>
</dbReference>
<keyword evidence="6 7" id="KW-0472">Membrane</keyword>
<dbReference type="Proteomes" id="UP000273982">
    <property type="component" value="Chromosome"/>
</dbReference>
<evidence type="ECO:0000256" key="7">
    <source>
        <dbReference type="SAM" id="Phobius"/>
    </source>
</evidence>
<feature type="transmembrane region" description="Helical" evidence="7">
    <location>
        <begin position="151"/>
        <end position="173"/>
    </location>
</feature>
<dbReference type="GO" id="GO:0016020">
    <property type="term" value="C:membrane"/>
    <property type="evidence" value="ECO:0007669"/>
    <property type="project" value="UniProtKB-SubCell"/>
</dbReference>
<evidence type="ECO:0000313" key="9">
    <source>
        <dbReference type="EMBL" id="AZG77686.1"/>
    </source>
</evidence>
<feature type="transmembrane region" description="Helical" evidence="7">
    <location>
        <begin position="118"/>
        <end position="139"/>
    </location>
</feature>
<dbReference type="PROSITE" id="PS00217">
    <property type="entry name" value="SUGAR_TRANSPORT_2"/>
    <property type="match status" value="1"/>
</dbReference>
<evidence type="ECO:0000256" key="6">
    <source>
        <dbReference type="ARBA" id="ARBA00023136"/>
    </source>
</evidence>
<dbReference type="AlphaFoldDB" id="A0A3G8M725"/>
<evidence type="ECO:0000256" key="1">
    <source>
        <dbReference type="ARBA" id="ARBA00004141"/>
    </source>
</evidence>
<dbReference type="Pfam" id="PF00083">
    <property type="entry name" value="Sugar_tr"/>
    <property type="match status" value="1"/>
</dbReference>
<feature type="domain" description="Major facilitator superfamily (MFS) profile" evidence="8">
    <location>
        <begin position="27"/>
        <end position="468"/>
    </location>
</feature>
<comment type="similarity">
    <text evidence="2">Belongs to the major facilitator superfamily. Sugar transporter (TC 2.A.1.1) family.</text>
</comment>
<proteinExistence type="inferred from homology"/>
<protein>
    <submittedName>
        <fullName evidence="9">MFS transporter</fullName>
    </submittedName>
</protein>
<evidence type="ECO:0000256" key="3">
    <source>
        <dbReference type="ARBA" id="ARBA00022448"/>
    </source>
</evidence>
<feature type="transmembrane region" description="Helical" evidence="7">
    <location>
        <begin position="445"/>
        <end position="467"/>
    </location>
</feature>
<evidence type="ECO:0000313" key="10">
    <source>
        <dbReference type="Proteomes" id="UP000273982"/>
    </source>
</evidence>
<feature type="transmembrane region" description="Helical" evidence="7">
    <location>
        <begin position="61"/>
        <end position="81"/>
    </location>
</feature>
<evidence type="ECO:0000259" key="8">
    <source>
        <dbReference type="PROSITE" id="PS50850"/>
    </source>
</evidence>
<feature type="transmembrane region" description="Helical" evidence="7">
    <location>
        <begin position="372"/>
        <end position="390"/>
    </location>
</feature>